<organism evidence="14 15">
    <name type="scientific">Streptomyces physcomitrii</name>
    <dbReference type="NCBI Taxonomy" id="2724184"/>
    <lineage>
        <taxon>Bacteria</taxon>
        <taxon>Bacillati</taxon>
        <taxon>Actinomycetota</taxon>
        <taxon>Actinomycetes</taxon>
        <taxon>Kitasatosporales</taxon>
        <taxon>Streptomycetaceae</taxon>
        <taxon>Streptomyces</taxon>
    </lineage>
</organism>
<feature type="domain" description="Ketosynthase family 3 (KS3)" evidence="12">
    <location>
        <begin position="1604"/>
        <end position="2031"/>
    </location>
</feature>
<feature type="region of interest" description="C-terminal hotdog fold" evidence="9">
    <location>
        <begin position="2652"/>
        <end position="2796"/>
    </location>
</feature>
<dbReference type="Pfam" id="PF02801">
    <property type="entry name" value="Ketoacyl-synt_C"/>
    <property type="match status" value="2"/>
</dbReference>
<keyword evidence="3" id="KW-0596">Phosphopantetheine</keyword>
<dbReference type="Pfam" id="PF00550">
    <property type="entry name" value="PP-binding"/>
    <property type="match status" value="2"/>
</dbReference>
<feature type="domain" description="Carrier" evidence="11">
    <location>
        <begin position="3280"/>
        <end position="3355"/>
    </location>
</feature>
<dbReference type="InterPro" id="IPR014031">
    <property type="entry name" value="Ketoacyl_synth_C"/>
</dbReference>
<dbReference type="InterPro" id="IPR014030">
    <property type="entry name" value="Ketoacyl_synth_N"/>
</dbReference>
<dbReference type="InterPro" id="IPR049552">
    <property type="entry name" value="PKS_DH_N"/>
</dbReference>
<dbReference type="Gene3D" id="3.40.366.10">
    <property type="entry name" value="Malonyl-Coenzyme A Acyl Carrier Protein, domain 2"/>
    <property type="match status" value="2"/>
</dbReference>
<dbReference type="SMART" id="SM01294">
    <property type="entry name" value="PKS_PP_betabranch"/>
    <property type="match status" value="2"/>
</dbReference>
<sequence length="3655" mass="383301">MSDEEKLLGYLRKVTADLHQTRRRLAEAESRQEEPVAIVAMGCRFPGRVSDPEDLWRLLSEGSDAMTEWPRDRGWDVEALYDPEPGTPGRSYTRTGGFVEGVGEFDAGFFGISPREAVGTDPQQRLLLEICWEALERAGIDPLGLRGSRTGVFAGTNLQDYPALLSHSDNAGDDGVGNSSSVVSGRISYTLGLEGPAVSVDTACSSSLVTLHLAAQALRAGECDLALAGGVTVMSTPTVFLEFSRQRGLSADGRCRAFADGADGTAWGEGAGVLVVERLSDARRNGHPVLALLRGSAVNQDGASNGLTAPNGPSQERVIWQALRSAKLTPAEVDAVEAHGTGTTLGDPIEAQALLATYGQDRAEDRPLWLGSVKSNLGHTQAAAGVAGVIKMVLALREGRLPATLHLDRPTRHVDWSAGRVALLDEARPWPETGRARRCGVSSFGVSGTNAHVVLEQAPEPEEPEQPAESAEPAASGAAPRTAAGQGDGQGDVRGVGEGDAEGPARFRAFPVSGRSAAALRAQGARLAAHLRTAPAEQTRPADLAWSLAATRSALEHRAVVVARGHEDLLPALDALAEGSPAACLVRGSVGAEGEPVLLFPGHGAQWEGMAVELLDADERFRGHLAEAAAAVEEHTDWSVLDVLRRREGAPPLERVDVVQPVLFAVCVALARLWESCGIRPGAVAGHSQGEIAAAHIAGVLTLQEAARVVVVRARALTAIAGRGGMIAVPLTLAEVERRLTGRQGLSVGSVSGPRSIGVTGEEPALTAFLEELTEEGVGARRVRLGYASHSAQVEEVREALLDGFAAVRPAQAAIPFYSTVTGERVTDTTVLDADYWYRNVRSPVRFDAAVRQLAADGHRVFLESGPHSVLTAATGDVLDEIGVTDGHALGTLRRGAGGPERFLLSAAELAVRGVPLDWSTVHAEPGRRTELPVYAFQRRRYWPEFSGAGQEPAAPAADAPFWRAVEDNDLGTLGAALGLDEEQASALVPALAHYRRNSADSAASDRWRYRITWHPLDPPAAAEPTGSWLLLVPAGGEAEPEAAVLRAALERAGGHCTVLGVDPGADRAALAAQLTEAVEGTRGVLSLLALDATPLPGHALLPGGFAADVALVQALTDLELPLPVWFLTRGAVATGRGAETIRPDQALVWGFGRVVALEQAARWGGLADLPAEWDARAADRLVAFLADPGPEDQIAVRDSGVLGRRLERAATGGLPGRRTWQPRGTVLVTGGTGALGRHLARWLARSGARDLLLVSRSGPAAEGAEALVAELAELGARAELASCDIADPAALDALLAAVPEDRPLNAVFHTAAVLDDGVIESLTPERLAEVLRVKVGGARNLDRATADADLSAFVLFSSSSGALGSPGHGNYAPGNAYLDALAEERRARGLPATAVAWGGWADGGMASGAVGRRLERHGLRLMEPRTAASALQQALDHEDTALVVTDIDWEVFGPEAVKGRPRPLYAALPEMRRLLTAPAAGPGPSEDGPDEHALRTRLAGLGPGERRETLLELVRGHIAYVLDHPSLDEVEPLRAFRELGFDSLTAVELGNALGEATGIRLTSTVIYDYPTPLALAEHLAALLVPAAEPAATADSRAGRGEEDDPVVIVGMACRFPENADTPERFWQLLAEGTDAMSAFPDDRDWDLEALYDPEPGRPGRTSTLVGGFLSGFADFDPGFFGISPREAVAMDPQQRLLLEMAWESFERAEIAPPTLRGSRTGVFVGTNYQDYSQRPLAVGEDVAAHLGTGTSASVMSGRLSYTFGLEGPAVTVDTACSASLVALHLAVRSLRSGECDLALAGGVTVMSTPGLFVDFSRQQGLAEDGRCKAFADAADGTGFSEGGGLLLVERLSDARAKGHPVLAVVRGSAVNQDGASNGLSAPNGPSQQRVIRAALADAGVSASEVDTVEAHGTGTKLGDPIEAQALLATYGRERAGAEPLWLGSVKSNVGHTQAGAGVAGVMKMVLAMRHGVLPATLHVDAPSSHVDWDAGAVRLLEQARDWETPDGRPRRAGVSSFGISGTNAHIVLEAAPEEPAETSSGAQEQPAGIAATSEAENSEQSPPADGSATAWVLSARTAEALHAQAARLHAHVLSHPEVPLADTALSLAARTPFAQRAVLLGTERAEFLEQLTALAAGGPLPSTVTGSARTTGRTAFLFTGQGAQRPGMGRELYETFPVFAETFDAVCAQVPGLAECLLGGDDPELVQRTEYAQPALFAYEVALFRLVESLGVRPEFVAGHSVGEIAAAHVAGVFSLEDACALVSARGRLMQQLPSGGAMWAVEASEEEVLPLIEGRPQVGIAAVNGPRAVVLSGAEAEVEALAQELKASGRRVSRLRVSHAFHSPLMEPMVEEFRAVVEGLSFAEPRMAVVSGLTGSLAAVGELADPGYWVRHVREPVRFADCARLLGEQGVRRFLEIGPDSPLTALTESVLADTGIEDALAVPASLRDRPEPHQLLRALGTLFAHGTEPDWAPLLPGARTTPLPTYAFQHRRYWLPSLSWTGDLDGAGLEAESHPFLGAALAPADSEGLLLTGRLSLRSHPWLADHAVLGSVIMPATGYLDLAVHAGDRTGCGHLAELTLLSPLVVPDEGAVRIQVVVAAPDDEGRRSFAVHSRAAGSGGDWQRHAQGTLAPEAPPAPASDLTAWPPAGAELVSEEDHYAAFAAAGFAYGPSFQGLHRVWRRGEEVFAEAALPEAQRAEAARFGLHPALLDAAVQALLVQRPGPPDAAGGGEPMLPFAWTGLTLHAEGATAVRVRLAPAEAEDAFSVLVTDASGALVASAEAITLRTVSADRVPGARRPELLRLDWAEAVPAPAAPRPESVRWILLGAGDDRVAAALDRSGVHLETYADLEALAKAVDTGMAMPELVLVAPEEQPAGPGLAETLRARLHRVHESLCGWLVEERFAGSRLVFVTRSAVPSPAVAAPDTEPHGAALWGLVRSAQAEHPGRFHLVDLPAEPSATDETALLAALASGRSQSVVRDGAVLLPDAAPAASGPESPELGTGTVLITGATGTLGRAVARHLVTRHRARSLLLAARGGPDAEGAAELAAELGESGAEVRLVSCDVADRDQVARLLAQVPAEAPLKAVVHAAGVTDDAVLTALDGTRFDTVLRPKADGAWHLHELTADHELAAFVLFSSAAGTFGAPGQANYAAANAFLDGLAAHRRAHGLPATSVAWGLWEHGSALSGHLSEADRRRMARGGMLPLATEDALTLLDEALVTPDPAVIAMNTPAGLSGVRRMLRPAPPARARRAAADARGTTAAGPLLAGRSPEERRPLLLGLVRELAATVLGHGSAEEVEPDGLFTEQGFDSLTAVELRNHLATATGLKLAPTLLFDHATPEALAGHLDHRLADTAATPEPDSPASSGPAPREQDTLSGLFKNACLAGRVDDGFTLLQAAAGLRPTFSSPKELDRLPEAIRLSAGEPASPLVCFSSYVALAGVHQYARFASAFRGRRDVWALPTQGFGSGELLPASFDAVAELHADAVARTVGEGPAVLLGSSSGGILALQAARRLQERGTPPAAVVLLDTYMPRADSPFLRFSQQMLGGMFDRESMFAHMDTDRLTAMSWYVALIGEWEPGPLECPVLLVRSSEPPVPPAPGEELRPEEWQTTWERAGTVLDVTGNHFTMMESFARSTAAATEDWLTGLGF</sequence>
<evidence type="ECO:0000259" key="13">
    <source>
        <dbReference type="PROSITE" id="PS52019"/>
    </source>
</evidence>
<dbReference type="Pfam" id="PF00109">
    <property type="entry name" value="ketoacyl-synt"/>
    <property type="match status" value="2"/>
</dbReference>
<comment type="caution">
    <text evidence="14">The sequence shown here is derived from an EMBL/GenBank/DDBJ whole genome shotgun (WGS) entry which is preliminary data.</text>
</comment>
<dbReference type="NCBIfam" id="NF045894">
    <property type="entry name" value="PKS_plus_SDR"/>
    <property type="match status" value="1"/>
</dbReference>
<dbReference type="PROSITE" id="PS52004">
    <property type="entry name" value="KS3_2"/>
    <property type="match status" value="2"/>
</dbReference>
<dbReference type="PROSITE" id="PS50075">
    <property type="entry name" value="CARRIER"/>
    <property type="match status" value="2"/>
</dbReference>
<protein>
    <submittedName>
        <fullName evidence="14">SDR family NAD(P)-dependent oxidoreductase</fullName>
    </submittedName>
</protein>
<dbReference type="Pfam" id="PF00975">
    <property type="entry name" value="Thioesterase"/>
    <property type="match status" value="1"/>
</dbReference>
<dbReference type="Proteomes" id="UP000772196">
    <property type="component" value="Unassembled WGS sequence"/>
</dbReference>
<dbReference type="Pfam" id="PF00698">
    <property type="entry name" value="Acyl_transf_1"/>
    <property type="match status" value="2"/>
</dbReference>
<dbReference type="InterPro" id="IPR014043">
    <property type="entry name" value="Acyl_transferase_dom"/>
</dbReference>
<dbReference type="InterPro" id="IPR020841">
    <property type="entry name" value="PKS_Beta-ketoAc_synthase_dom"/>
</dbReference>
<evidence type="ECO:0000256" key="8">
    <source>
        <dbReference type="ARBA" id="ARBA00023315"/>
    </source>
</evidence>
<dbReference type="CDD" id="cd08956">
    <property type="entry name" value="KR_3_FAS_SDR_x"/>
    <property type="match status" value="1"/>
</dbReference>
<dbReference type="Gene3D" id="3.10.129.110">
    <property type="entry name" value="Polyketide synthase dehydratase"/>
    <property type="match status" value="1"/>
</dbReference>
<name>A0ABX1HB55_9ACTN</name>
<dbReference type="Gene3D" id="3.40.47.10">
    <property type="match status" value="2"/>
</dbReference>
<dbReference type="InterPro" id="IPR055123">
    <property type="entry name" value="SpnB-like_Rossmann"/>
</dbReference>
<feature type="active site" description="Proton donor; for dehydratase activity" evidence="9">
    <location>
        <position position="2713"/>
    </location>
</feature>
<dbReference type="PANTHER" id="PTHR43775:SF51">
    <property type="entry name" value="INACTIVE PHENOLPHTHIOCEROL SYNTHESIS POLYKETIDE SYNTHASE TYPE I PKS1-RELATED"/>
    <property type="match status" value="1"/>
</dbReference>
<dbReference type="SMART" id="SM00827">
    <property type="entry name" value="PKS_AT"/>
    <property type="match status" value="2"/>
</dbReference>
<dbReference type="PROSITE" id="PS00606">
    <property type="entry name" value="KS3_1"/>
    <property type="match status" value="2"/>
</dbReference>
<dbReference type="Gene3D" id="3.40.50.1820">
    <property type="entry name" value="alpha/beta hydrolase"/>
    <property type="match status" value="1"/>
</dbReference>
<dbReference type="Gene3D" id="1.10.1200.10">
    <property type="entry name" value="ACP-like"/>
    <property type="match status" value="2"/>
</dbReference>
<dbReference type="InterPro" id="IPR020806">
    <property type="entry name" value="PKS_PP-bd"/>
</dbReference>
<feature type="region of interest" description="Disordered" evidence="10">
    <location>
        <begin position="2033"/>
        <end position="2069"/>
    </location>
</feature>
<dbReference type="SMART" id="SM00826">
    <property type="entry name" value="PKS_DH"/>
    <property type="match status" value="1"/>
</dbReference>
<comment type="pathway">
    <text evidence="2">Antibiotic biosynthesis.</text>
</comment>
<dbReference type="Gene3D" id="6.10.140.1830">
    <property type="match status" value="1"/>
</dbReference>
<keyword evidence="6" id="KW-0045">Antibiotic biosynthesis</keyword>
<evidence type="ECO:0000313" key="14">
    <source>
        <dbReference type="EMBL" id="NKI45368.1"/>
    </source>
</evidence>
<dbReference type="PANTHER" id="PTHR43775">
    <property type="entry name" value="FATTY ACID SYNTHASE"/>
    <property type="match status" value="1"/>
</dbReference>
<dbReference type="PROSITE" id="PS00012">
    <property type="entry name" value="PHOSPHOPANTETHEINE"/>
    <property type="match status" value="1"/>
</dbReference>
<dbReference type="Pfam" id="PF14765">
    <property type="entry name" value="PS-DH"/>
    <property type="match status" value="1"/>
</dbReference>
<feature type="region of interest" description="Disordered" evidence="10">
    <location>
        <begin position="3248"/>
        <end position="3273"/>
    </location>
</feature>
<dbReference type="InterPro" id="IPR020802">
    <property type="entry name" value="TesA-like"/>
</dbReference>
<dbReference type="InterPro" id="IPR041618">
    <property type="entry name" value="PKS_DE"/>
</dbReference>
<gene>
    <name evidence="14" type="ORF">HFV08_29905</name>
</gene>
<dbReference type="SMART" id="SM00823">
    <property type="entry name" value="PKS_PP"/>
    <property type="match status" value="2"/>
</dbReference>
<evidence type="ECO:0000256" key="6">
    <source>
        <dbReference type="ARBA" id="ARBA00023194"/>
    </source>
</evidence>
<dbReference type="InterPro" id="IPR013968">
    <property type="entry name" value="PKS_KR"/>
</dbReference>
<dbReference type="InterPro" id="IPR001227">
    <property type="entry name" value="Ac_transferase_dom_sf"/>
</dbReference>
<keyword evidence="7" id="KW-0511">Multifunctional enzyme</keyword>
<evidence type="ECO:0000256" key="7">
    <source>
        <dbReference type="ARBA" id="ARBA00023268"/>
    </source>
</evidence>
<dbReference type="InterPro" id="IPR042104">
    <property type="entry name" value="PKS_dehydratase_sf"/>
</dbReference>
<evidence type="ECO:0000256" key="3">
    <source>
        <dbReference type="ARBA" id="ARBA00022450"/>
    </source>
</evidence>
<accession>A0ABX1HB55</accession>
<feature type="domain" description="Carrier" evidence="11">
    <location>
        <begin position="1509"/>
        <end position="1584"/>
    </location>
</feature>
<dbReference type="SUPFAM" id="SSF53474">
    <property type="entry name" value="alpha/beta-Hydrolases"/>
    <property type="match status" value="1"/>
</dbReference>
<dbReference type="CDD" id="cd08952">
    <property type="entry name" value="KR_1_SDR_x"/>
    <property type="match status" value="1"/>
</dbReference>
<dbReference type="InterPro" id="IPR049900">
    <property type="entry name" value="PKS_mFAS_DH"/>
</dbReference>
<dbReference type="Gene3D" id="3.40.50.720">
    <property type="entry name" value="NAD(P)-binding Rossmann-like Domain"/>
    <property type="match status" value="2"/>
</dbReference>
<keyword evidence="4" id="KW-0597">Phosphoprotein</keyword>
<keyword evidence="8" id="KW-0012">Acyltransferase</keyword>
<dbReference type="InterPro" id="IPR032821">
    <property type="entry name" value="PKS_assoc"/>
</dbReference>
<dbReference type="InterPro" id="IPR050091">
    <property type="entry name" value="PKS_NRPS_Biosynth_Enz"/>
</dbReference>
<dbReference type="InterPro" id="IPR020807">
    <property type="entry name" value="PKS_DH"/>
</dbReference>
<dbReference type="Pfam" id="PF16197">
    <property type="entry name" value="KAsynt_C_assoc"/>
    <property type="match status" value="2"/>
</dbReference>
<evidence type="ECO:0000256" key="4">
    <source>
        <dbReference type="ARBA" id="ARBA00022553"/>
    </source>
</evidence>
<feature type="region of interest" description="Disordered" evidence="10">
    <location>
        <begin position="457"/>
        <end position="506"/>
    </location>
</feature>
<dbReference type="Pfam" id="PF21089">
    <property type="entry name" value="PKS_DH_N"/>
    <property type="match status" value="1"/>
</dbReference>
<dbReference type="SUPFAM" id="SSF51735">
    <property type="entry name" value="NAD(P)-binding Rossmann-fold domains"/>
    <property type="match status" value="4"/>
</dbReference>
<dbReference type="CDD" id="cd00833">
    <property type="entry name" value="PKS"/>
    <property type="match status" value="2"/>
</dbReference>
<evidence type="ECO:0000259" key="11">
    <source>
        <dbReference type="PROSITE" id="PS50075"/>
    </source>
</evidence>
<feature type="active site" description="Proton acceptor; for dehydratase activity" evidence="9">
    <location>
        <position position="2548"/>
    </location>
</feature>
<evidence type="ECO:0000256" key="10">
    <source>
        <dbReference type="SAM" id="MobiDB-lite"/>
    </source>
</evidence>
<comment type="cofactor">
    <cofactor evidence="1">
        <name>pantetheine 4'-phosphate</name>
        <dbReference type="ChEBI" id="CHEBI:47942"/>
    </cofactor>
</comment>
<dbReference type="SUPFAM" id="SSF53901">
    <property type="entry name" value="Thiolase-like"/>
    <property type="match status" value="2"/>
</dbReference>
<dbReference type="SMART" id="SM00824">
    <property type="entry name" value="PKS_TE"/>
    <property type="match status" value="1"/>
</dbReference>
<proteinExistence type="predicted"/>
<keyword evidence="5" id="KW-0808">Transferase</keyword>
<dbReference type="SMART" id="SM00825">
    <property type="entry name" value="PKS_KS"/>
    <property type="match status" value="2"/>
</dbReference>
<dbReference type="SUPFAM" id="SSF47336">
    <property type="entry name" value="ACP-like"/>
    <property type="match status" value="2"/>
</dbReference>
<evidence type="ECO:0000256" key="1">
    <source>
        <dbReference type="ARBA" id="ARBA00001957"/>
    </source>
</evidence>
<dbReference type="InterPro" id="IPR057326">
    <property type="entry name" value="KR_dom"/>
</dbReference>
<keyword evidence="15" id="KW-1185">Reference proteome</keyword>
<dbReference type="InterPro" id="IPR009081">
    <property type="entry name" value="PP-bd_ACP"/>
</dbReference>
<feature type="compositionally biased region" description="Gly residues" evidence="10">
    <location>
        <begin position="486"/>
        <end position="498"/>
    </location>
</feature>
<dbReference type="InterPro" id="IPR036736">
    <property type="entry name" value="ACP-like_sf"/>
</dbReference>
<feature type="domain" description="PKS/mFAS DH" evidence="13">
    <location>
        <begin position="2516"/>
        <end position="2796"/>
    </location>
</feature>
<feature type="domain" description="Ketosynthase family 3 (KS3)" evidence="12">
    <location>
        <begin position="33"/>
        <end position="457"/>
    </location>
</feature>
<dbReference type="InterPro" id="IPR016039">
    <property type="entry name" value="Thiolase-like"/>
</dbReference>
<dbReference type="InterPro" id="IPR049551">
    <property type="entry name" value="PKS_DH_C"/>
</dbReference>
<dbReference type="Gene3D" id="3.30.70.3290">
    <property type="match status" value="2"/>
</dbReference>
<dbReference type="InterPro" id="IPR036291">
    <property type="entry name" value="NAD(P)-bd_dom_sf"/>
</dbReference>
<dbReference type="Pfam" id="PF08990">
    <property type="entry name" value="Docking"/>
    <property type="match status" value="1"/>
</dbReference>
<dbReference type="InterPro" id="IPR006162">
    <property type="entry name" value="Ppantetheine_attach_site"/>
</dbReference>
<dbReference type="InterPro" id="IPR029058">
    <property type="entry name" value="AB_hydrolase_fold"/>
</dbReference>
<evidence type="ECO:0000256" key="2">
    <source>
        <dbReference type="ARBA" id="ARBA00004792"/>
    </source>
</evidence>
<dbReference type="EMBL" id="JAAWWP010000033">
    <property type="protein sequence ID" value="NKI45368.1"/>
    <property type="molecule type" value="Genomic_DNA"/>
</dbReference>
<dbReference type="Pfam" id="PF18369">
    <property type="entry name" value="PKS_DE"/>
    <property type="match status" value="1"/>
</dbReference>
<evidence type="ECO:0000313" key="15">
    <source>
        <dbReference type="Proteomes" id="UP000772196"/>
    </source>
</evidence>
<feature type="region of interest" description="Disordered" evidence="10">
    <location>
        <begin position="3358"/>
        <end position="3377"/>
    </location>
</feature>
<evidence type="ECO:0000256" key="5">
    <source>
        <dbReference type="ARBA" id="ARBA00022679"/>
    </source>
</evidence>
<evidence type="ECO:0000256" key="9">
    <source>
        <dbReference type="PROSITE-ProRule" id="PRU01363"/>
    </source>
</evidence>
<feature type="compositionally biased region" description="Low complexity" evidence="10">
    <location>
        <begin position="3259"/>
        <end position="3268"/>
    </location>
</feature>
<dbReference type="InterPro" id="IPR015083">
    <property type="entry name" value="NorB/c/GfsB-D-like_docking"/>
</dbReference>
<dbReference type="InterPro" id="IPR016035">
    <property type="entry name" value="Acyl_Trfase/lysoPLipase"/>
</dbReference>
<dbReference type="Pfam" id="PF22953">
    <property type="entry name" value="SpnB_Rossmann"/>
    <property type="match status" value="1"/>
</dbReference>
<feature type="region of interest" description="Disordered" evidence="10">
    <location>
        <begin position="2613"/>
        <end position="2640"/>
    </location>
</feature>
<dbReference type="InterPro" id="IPR016036">
    <property type="entry name" value="Malonyl_transacylase_ACP-bd"/>
</dbReference>
<dbReference type="SMART" id="SM00822">
    <property type="entry name" value="PKS_KR"/>
    <property type="match status" value="2"/>
</dbReference>
<dbReference type="Pfam" id="PF08659">
    <property type="entry name" value="KR"/>
    <property type="match status" value="2"/>
</dbReference>
<dbReference type="PROSITE" id="PS52019">
    <property type="entry name" value="PKS_MFAS_DH"/>
    <property type="match status" value="1"/>
</dbReference>
<feature type="region of interest" description="N-terminal hotdog fold" evidence="9">
    <location>
        <begin position="2516"/>
        <end position="2639"/>
    </location>
</feature>
<reference evidence="14 15" key="1">
    <citation type="submission" date="2020-04" db="EMBL/GenBank/DDBJ databases">
        <title>Phylogenetic Diversity and Antibacterial Activity against Ralstonia solanacearum of Endophytic Actinomycete Isolated from Moss.</title>
        <authorList>
            <person name="Zhuang X."/>
        </authorList>
    </citation>
    <scope>NUCLEOTIDE SEQUENCE [LARGE SCALE GENOMIC DNA]</scope>
    <source>
        <strain evidence="14 15">LD120</strain>
    </source>
</reference>
<dbReference type="InterPro" id="IPR018201">
    <property type="entry name" value="Ketoacyl_synth_AS"/>
</dbReference>
<evidence type="ECO:0000259" key="12">
    <source>
        <dbReference type="PROSITE" id="PS52004"/>
    </source>
</evidence>
<dbReference type="SUPFAM" id="SSF55048">
    <property type="entry name" value="Probable ACP-binding domain of malonyl-CoA ACP transacylase"/>
    <property type="match status" value="2"/>
</dbReference>
<feature type="compositionally biased region" description="Low complexity" evidence="10">
    <location>
        <begin position="467"/>
        <end position="480"/>
    </location>
</feature>
<dbReference type="InterPro" id="IPR001031">
    <property type="entry name" value="Thioesterase"/>
</dbReference>
<dbReference type="SUPFAM" id="SSF52151">
    <property type="entry name" value="FabD/lysophospholipase-like"/>
    <property type="match status" value="2"/>
</dbReference>